<name>A0A9X2WJT3_9GAMM</name>
<sequence length="168" mass="18628">MKRRTFLTSAFAGTAALALGVNLYSSDPIPVPEDVNYRVLFSVLIPALLDGALPEVASQRKIAIDTTLDSIQASISVLPDEQQAELKELLSLLESRLGLLFLTGSMTPLMLRSPIELVDMLEEWRFHYLDMVHTAYTGLRELILASYYSSPAHWGKLGYAKPTFLLNA</sequence>
<feature type="signal peptide" evidence="1">
    <location>
        <begin position="1"/>
        <end position="18"/>
    </location>
</feature>
<dbReference type="Proteomes" id="UP001155546">
    <property type="component" value="Unassembled WGS sequence"/>
</dbReference>
<dbReference type="RefSeq" id="WP_261297142.1">
    <property type="nucleotide sequence ID" value="NZ_JAMTCD010000002.1"/>
</dbReference>
<proteinExistence type="predicted"/>
<comment type="caution">
    <text evidence="2">The sequence shown here is derived from an EMBL/GenBank/DDBJ whole genome shotgun (WGS) entry which is preliminary data.</text>
</comment>
<evidence type="ECO:0000313" key="2">
    <source>
        <dbReference type="EMBL" id="MCT7940701.1"/>
    </source>
</evidence>
<feature type="chain" id="PRO_5040831807" evidence="1">
    <location>
        <begin position="19"/>
        <end position="168"/>
    </location>
</feature>
<keyword evidence="3" id="KW-1185">Reference proteome</keyword>
<organism evidence="2 3">
    <name type="scientific">Shewanella holmiensis</name>
    <dbReference type="NCBI Taxonomy" id="2952222"/>
    <lineage>
        <taxon>Bacteria</taxon>
        <taxon>Pseudomonadati</taxon>
        <taxon>Pseudomonadota</taxon>
        <taxon>Gammaproteobacteria</taxon>
        <taxon>Alteromonadales</taxon>
        <taxon>Shewanellaceae</taxon>
        <taxon>Shewanella</taxon>
    </lineage>
</organism>
<evidence type="ECO:0000256" key="1">
    <source>
        <dbReference type="SAM" id="SignalP"/>
    </source>
</evidence>
<accession>A0A9X2WJT3</accession>
<dbReference type="EMBL" id="JAMTCD010000002">
    <property type="protein sequence ID" value="MCT7940701.1"/>
    <property type="molecule type" value="Genomic_DNA"/>
</dbReference>
<protein>
    <submittedName>
        <fullName evidence="2">TAT leader-containing periplasmic protein</fullName>
    </submittedName>
</protein>
<gene>
    <name evidence="2" type="ORF">NE535_02625</name>
</gene>
<keyword evidence="1" id="KW-0732">Signal</keyword>
<reference evidence="2" key="1">
    <citation type="journal article" date="2023" name="Int. J. Syst. Evol. Microbiol.">
        <title>&lt;i&gt;Shewanella septentrionalis&lt;/i&gt; sp. nov. and &lt;i&gt;Shewanella holmiensis&lt;/i&gt; sp. nov., isolated from Baltic Sea water and sediments.</title>
        <authorList>
            <person name="Martin-Rodriguez A.J."/>
            <person name="Thorell K."/>
            <person name="Joffre E."/>
            <person name="Jensie-Markopoulos S."/>
            <person name="Moore E.R.B."/>
            <person name="Sjoling A."/>
        </authorList>
    </citation>
    <scope>NUCLEOTIDE SEQUENCE</scope>
    <source>
        <strain evidence="2">SP1S2-7</strain>
    </source>
</reference>
<evidence type="ECO:0000313" key="3">
    <source>
        <dbReference type="Proteomes" id="UP001155546"/>
    </source>
</evidence>
<dbReference type="AlphaFoldDB" id="A0A9X2WJT3"/>